<keyword evidence="6" id="KW-0902">Two-component regulatory system</keyword>
<dbReference type="PANTHER" id="PTHR43711:SF31">
    <property type="entry name" value="HISTIDINE KINASE"/>
    <property type="match status" value="1"/>
</dbReference>
<sequence>MDSSVLFGTQFPQDASQLQGLLGVPVRGAATPEELLQLTHQGVPSAIVLREGFSPGLALSDLIAILVRRPDLGTTRMIAVVAPAAMQAVLEGGADLVLPQDSSLPTIAQAVKRSLERAQREGKFQSETVELQKKIENHIKDERTRDQLVHMLVHDLKNPITAILGLLEIVKDDGERLIPPDLMNMIELAREESQHLLYLAANMLDVRKMQAGKMVLSLTHIRPNDLEQVIEQAKLDVGIALKERRITVNVDKRFNHVPVDKDILRRIFANLISNAVKHTRTGGLIEVVARSSAVAVELAVRDNGEGIPAQDIPNLFAAFEQSRLTMHSRFDTGMGLAFCRLAVEQHGGRIWVESERGKGARFYFTLPLEKHEDDDVEVLS</sequence>
<gene>
    <name evidence="8" type="ORF">GCM10008938_03470</name>
</gene>
<dbReference type="InterPro" id="IPR036890">
    <property type="entry name" value="HATPase_C_sf"/>
</dbReference>
<evidence type="ECO:0000256" key="5">
    <source>
        <dbReference type="ARBA" id="ARBA00022777"/>
    </source>
</evidence>
<keyword evidence="3" id="KW-0597">Phosphoprotein</keyword>
<dbReference type="PANTHER" id="PTHR43711">
    <property type="entry name" value="TWO-COMPONENT HISTIDINE KINASE"/>
    <property type="match status" value="1"/>
</dbReference>
<dbReference type="Proteomes" id="UP000632222">
    <property type="component" value="Unassembled WGS sequence"/>
</dbReference>
<evidence type="ECO:0000313" key="9">
    <source>
        <dbReference type="Proteomes" id="UP000632222"/>
    </source>
</evidence>
<dbReference type="CDD" id="cd00082">
    <property type="entry name" value="HisKA"/>
    <property type="match status" value="1"/>
</dbReference>
<dbReference type="Gene3D" id="3.30.565.10">
    <property type="entry name" value="Histidine kinase-like ATPase, C-terminal domain"/>
    <property type="match status" value="1"/>
</dbReference>
<feature type="domain" description="Histidine kinase" evidence="7">
    <location>
        <begin position="151"/>
        <end position="370"/>
    </location>
</feature>
<dbReference type="RefSeq" id="WP_188998896.1">
    <property type="nucleotide sequence ID" value="NZ_BMOD01000001.1"/>
</dbReference>
<dbReference type="InterPro" id="IPR004358">
    <property type="entry name" value="Sig_transdc_His_kin-like_C"/>
</dbReference>
<dbReference type="SUPFAM" id="SSF55874">
    <property type="entry name" value="ATPase domain of HSP90 chaperone/DNA topoisomerase II/histidine kinase"/>
    <property type="match status" value="1"/>
</dbReference>
<dbReference type="Pfam" id="PF02518">
    <property type="entry name" value="HATPase_c"/>
    <property type="match status" value="1"/>
</dbReference>
<evidence type="ECO:0000256" key="1">
    <source>
        <dbReference type="ARBA" id="ARBA00000085"/>
    </source>
</evidence>
<dbReference type="PRINTS" id="PR00344">
    <property type="entry name" value="BCTRLSENSOR"/>
</dbReference>
<dbReference type="PROSITE" id="PS50109">
    <property type="entry name" value="HIS_KIN"/>
    <property type="match status" value="1"/>
</dbReference>
<protein>
    <recommendedName>
        <fullName evidence="2">histidine kinase</fullName>
        <ecNumber evidence="2">2.7.13.3</ecNumber>
    </recommendedName>
</protein>
<evidence type="ECO:0000313" key="8">
    <source>
        <dbReference type="EMBL" id="GGJ20492.1"/>
    </source>
</evidence>
<dbReference type="InterPro" id="IPR050736">
    <property type="entry name" value="Sensor_HK_Regulatory"/>
</dbReference>
<dbReference type="SMART" id="SM00388">
    <property type="entry name" value="HisKA"/>
    <property type="match status" value="1"/>
</dbReference>
<dbReference type="SUPFAM" id="SSF47384">
    <property type="entry name" value="Homodimeric domain of signal transducing histidine kinase"/>
    <property type="match status" value="1"/>
</dbReference>
<evidence type="ECO:0000256" key="6">
    <source>
        <dbReference type="ARBA" id="ARBA00023012"/>
    </source>
</evidence>
<evidence type="ECO:0000259" key="7">
    <source>
        <dbReference type="PROSITE" id="PS50109"/>
    </source>
</evidence>
<comment type="catalytic activity">
    <reaction evidence="1">
        <text>ATP + protein L-histidine = ADP + protein N-phospho-L-histidine.</text>
        <dbReference type="EC" id="2.7.13.3"/>
    </reaction>
</comment>
<dbReference type="EMBL" id="BMOD01000001">
    <property type="protein sequence ID" value="GGJ20492.1"/>
    <property type="molecule type" value="Genomic_DNA"/>
</dbReference>
<keyword evidence="9" id="KW-1185">Reference proteome</keyword>
<keyword evidence="5 8" id="KW-0418">Kinase</keyword>
<evidence type="ECO:0000256" key="2">
    <source>
        <dbReference type="ARBA" id="ARBA00012438"/>
    </source>
</evidence>
<comment type="caution">
    <text evidence="8">The sequence shown here is derived from an EMBL/GenBank/DDBJ whole genome shotgun (WGS) entry which is preliminary data.</text>
</comment>
<evidence type="ECO:0000256" key="3">
    <source>
        <dbReference type="ARBA" id="ARBA00022553"/>
    </source>
</evidence>
<dbReference type="Pfam" id="PF00512">
    <property type="entry name" value="HisKA"/>
    <property type="match status" value="1"/>
</dbReference>
<keyword evidence="4" id="KW-0808">Transferase</keyword>
<accession>A0ABQ2CTZ3</accession>
<dbReference type="SUPFAM" id="SSF52172">
    <property type="entry name" value="CheY-like"/>
    <property type="match status" value="1"/>
</dbReference>
<proteinExistence type="predicted"/>
<dbReference type="CDD" id="cd00075">
    <property type="entry name" value="HATPase"/>
    <property type="match status" value="1"/>
</dbReference>
<dbReference type="InterPro" id="IPR036097">
    <property type="entry name" value="HisK_dim/P_sf"/>
</dbReference>
<dbReference type="InterPro" id="IPR011006">
    <property type="entry name" value="CheY-like_superfamily"/>
</dbReference>
<organism evidence="8 9">
    <name type="scientific">Deinococcus roseus</name>
    <dbReference type="NCBI Taxonomy" id="392414"/>
    <lineage>
        <taxon>Bacteria</taxon>
        <taxon>Thermotogati</taxon>
        <taxon>Deinococcota</taxon>
        <taxon>Deinococci</taxon>
        <taxon>Deinococcales</taxon>
        <taxon>Deinococcaceae</taxon>
        <taxon>Deinococcus</taxon>
    </lineage>
</organism>
<dbReference type="InterPro" id="IPR003594">
    <property type="entry name" value="HATPase_dom"/>
</dbReference>
<name>A0ABQ2CTZ3_9DEIO</name>
<evidence type="ECO:0000256" key="4">
    <source>
        <dbReference type="ARBA" id="ARBA00022679"/>
    </source>
</evidence>
<dbReference type="GO" id="GO:0016301">
    <property type="term" value="F:kinase activity"/>
    <property type="evidence" value="ECO:0007669"/>
    <property type="project" value="UniProtKB-KW"/>
</dbReference>
<dbReference type="Gene3D" id="1.10.287.130">
    <property type="match status" value="1"/>
</dbReference>
<dbReference type="EC" id="2.7.13.3" evidence="2"/>
<dbReference type="InterPro" id="IPR003661">
    <property type="entry name" value="HisK_dim/P_dom"/>
</dbReference>
<dbReference type="InterPro" id="IPR005467">
    <property type="entry name" value="His_kinase_dom"/>
</dbReference>
<dbReference type="SMART" id="SM00387">
    <property type="entry name" value="HATPase_c"/>
    <property type="match status" value="1"/>
</dbReference>
<reference evidence="9" key="1">
    <citation type="journal article" date="2019" name="Int. J. Syst. Evol. Microbiol.">
        <title>The Global Catalogue of Microorganisms (GCM) 10K type strain sequencing project: providing services to taxonomists for standard genome sequencing and annotation.</title>
        <authorList>
            <consortium name="The Broad Institute Genomics Platform"/>
            <consortium name="The Broad Institute Genome Sequencing Center for Infectious Disease"/>
            <person name="Wu L."/>
            <person name="Ma J."/>
        </authorList>
    </citation>
    <scope>NUCLEOTIDE SEQUENCE [LARGE SCALE GENOMIC DNA]</scope>
    <source>
        <strain evidence="9">JCM 14370</strain>
    </source>
</reference>